<evidence type="ECO:0000313" key="3">
    <source>
        <dbReference type="Proteomes" id="UP000294229"/>
    </source>
</evidence>
<keyword evidence="1" id="KW-1133">Transmembrane helix</keyword>
<dbReference type="AlphaFoldDB" id="A0A8B3TBU7"/>
<evidence type="ECO:0000313" key="2">
    <source>
        <dbReference type="EMBL" id="RZN60765.1"/>
    </source>
</evidence>
<gene>
    <name evidence="2" type="ORF">EIG79_02420</name>
</gene>
<protein>
    <recommendedName>
        <fullName evidence="4">Competence protein C</fullName>
    </recommendedName>
</protein>
<dbReference type="RefSeq" id="WP_123797086.1">
    <property type="nucleotide sequence ID" value="NZ_RQXP01000015.1"/>
</dbReference>
<comment type="caution">
    <text evidence="2">The sequence shown here is derived from an EMBL/GenBank/DDBJ whole genome shotgun (WGS) entry which is preliminary data.</text>
</comment>
<name>A0A8B3TBU7_AVIPA</name>
<organism evidence="2 3">
    <name type="scientific">Avibacterium paragallinarum</name>
    <name type="common">Haemophilus gallinarum</name>
    <dbReference type="NCBI Taxonomy" id="728"/>
    <lineage>
        <taxon>Bacteria</taxon>
        <taxon>Pseudomonadati</taxon>
        <taxon>Pseudomonadota</taxon>
        <taxon>Gammaproteobacteria</taxon>
        <taxon>Pasteurellales</taxon>
        <taxon>Pasteurellaceae</taxon>
        <taxon>Avibacterium</taxon>
    </lineage>
</organism>
<dbReference type="EMBL" id="RQXS01000006">
    <property type="protein sequence ID" value="RZN60765.1"/>
    <property type="molecule type" value="Genomic_DNA"/>
</dbReference>
<keyword evidence="1" id="KW-0472">Membrane</keyword>
<keyword evidence="1" id="KW-0812">Transmembrane</keyword>
<evidence type="ECO:0008006" key="4">
    <source>
        <dbReference type="Google" id="ProtNLM"/>
    </source>
</evidence>
<proteinExistence type="predicted"/>
<sequence length="182" mass="21996">MSLILIIMDMNNKFFENRNNLIGRFFNLRRGKQYLILLFILLIPFCFIFIEYQKVYWDNIQLSLQIKQEEEELLFQKRILNSLQQATQKAFTPEVTNNISKVNESLEYLLSNLQVKNSQWSLYQDPYIDLQLMGNFTELTDFLTEFLYENPQMYLLHFIIYKDINKTLTAEFKFKLIIDEVK</sequence>
<feature type="transmembrane region" description="Helical" evidence="1">
    <location>
        <begin position="34"/>
        <end position="52"/>
    </location>
</feature>
<evidence type="ECO:0000256" key="1">
    <source>
        <dbReference type="SAM" id="Phobius"/>
    </source>
</evidence>
<reference evidence="2 3" key="1">
    <citation type="submission" date="2018-11" db="EMBL/GenBank/DDBJ databases">
        <title>Sequencing Av. paragallinarum serogroups.</title>
        <authorList>
            <person name="Hellmuth J.E."/>
            <person name="Boucher C.E."/>
            <person name="Cason E.D."/>
        </authorList>
    </citation>
    <scope>NUCLEOTIDE SEQUENCE [LARGE SCALE GENOMIC DNA]</scope>
    <source>
        <strain evidence="2 3">SA-3</strain>
    </source>
</reference>
<accession>A0A8B3TBU7</accession>
<dbReference type="Proteomes" id="UP000294229">
    <property type="component" value="Unassembled WGS sequence"/>
</dbReference>